<feature type="transmembrane region" description="Helical" evidence="2">
    <location>
        <begin position="42"/>
        <end position="61"/>
    </location>
</feature>
<feature type="domain" description="EAL" evidence="3">
    <location>
        <begin position="242"/>
        <end position="497"/>
    </location>
</feature>
<evidence type="ECO:0000259" key="3">
    <source>
        <dbReference type="PROSITE" id="PS50883"/>
    </source>
</evidence>
<dbReference type="PROSITE" id="PS50887">
    <property type="entry name" value="GGDEF"/>
    <property type="match status" value="1"/>
</dbReference>
<gene>
    <name evidence="5" type="ORF">GCM10017056_38220</name>
</gene>
<keyword evidence="2" id="KW-0812">Transmembrane</keyword>
<dbReference type="InterPro" id="IPR000160">
    <property type="entry name" value="GGDEF_dom"/>
</dbReference>
<dbReference type="PROSITE" id="PS50883">
    <property type="entry name" value="EAL"/>
    <property type="match status" value="1"/>
</dbReference>
<dbReference type="AlphaFoldDB" id="A0A8J3GZI7"/>
<keyword evidence="6" id="KW-1185">Reference proteome</keyword>
<dbReference type="PANTHER" id="PTHR33121">
    <property type="entry name" value="CYCLIC DI-GMP PHOSPHODIESTERASE PDEF"/>
    <property type="match status" value="1"/>
</dbReference>
<keyword evidence="2" id="KW-0472">Membrane</keyword>
<dbReference type="InterPro" id="IPR050706">
    <property type="entry name" value="Cyclic-di-GMP_PDE-like"/>
</dbReference>
<dbReference type="Gene3D" id="3.20.20.450">
    <property type="entry name" value="EAL domain"/>
    <property type="match status" value="1"/>
</dbReference>
<evidence type="ECO:0000256" key="2">
    <source>
        <dbReference type="SAM" id="Phobius"/>
    </source>
</evidence>
<evidence type="ECO:0000313" key="5">
    <source>
        <dbReference type="EMBL" id="GHF63311.1"/>
    </source>
</evidence>
<dbReference type="Pfam" id="PF00563">
    <property type="entry name" value="EAL"/>
    <property type="match status" value="1"/>
</dbReference>
<dbReference type="InterPro" id="IPR043128">
    <property type="entry name" value="Rev_trsase/Diguanyl_cyclase"/>
</dbReference>
<dbReference type="InterPro" id="IPR035919">
    <property type="entry name" value="EAL_sf"/>
</dbReference>
<dbReference type="Pfam" id="PF00990">
    <property type="entry name" value="GGDEF"/>
    <property type="match status" value="1"/>
</dbReference>
<feature type="transmembrane region" description="Helical" evidence="2">
    <location>
        <begin position="12"/>
        <end position="36"/>
    </location>
</feature>
<evidence type="ECO:0000259" key="4">
    <source>
        <dbReference type="PROSITE" id="PS50887"/>
    </source>
</evidence>
<dbReference type="SUPFAM" id="SSF141868">
    <property type="entry name" value="EAL domain-like"/>
    <property type="match status" value="1"/>
</dbReference>
<comment type="caution">
    <text evidence="5">The sequence shown here is derived from an EMBL/GenBank/DDBJ whole genome shotgun (WGS) entry which is preliminary data.</text>
</comment>
<dbReference type="Proteomes" id="UP000626220">
    <property type="component" value="Unassembled WGS sequence"/>
</dbReference>
<dbReference type="SMART" id="SM00267">
    <property type="entry name" value="GGDEF"/>
    <property type="match status" value="1"/>
</dbReference>
<evidence type="ECO:0000313" key="6">
    <source>
        <dbReference type="Proteomes" id="UP000626220"/>
    </source>
</evidence>
<dbReference type="EMBL" id="BNCJ01000014">
    <property type="protein sequence ID" value="GHF63311.1"/>
    <property type="molecule type" value="Genomic_DNA"/>
</dbReference>
<keyword evidence="2" id="KW-1133">Transmembrane helix</keyword>
<accession>A0A8J3GZI7</accession>
<dbReference type="GO" id="GO:0071111">
    <property type="term" value="F:cyclic-guanylate-specific phosphodiesterase activity"/>
    <property type="evidence" value="ECO:0007669"/>
    <property type="project" value="InterPro"/>
</dbReference>
<dbReference type="PANTHER" id="PTHR33121:SF70">
    <property type="entry name" value="SIGNALING PROTEIN YKOW"/>
    <property type="match status" value="1"/>
</dbReference>
<dbReference type="SUPFAM" id="SSF55073">
    <property type="entry name" value="Nucleotide cyclase"/>
    <property type="match status" value="1"/>
</dbReference>
<dbReference type="RefSeq" id="WP_189681721.1">
    <property type="nucleotide sequence ID" value="NZ_BNCJ01000014.1"/>
</dbReference>
<proteinExistence type="predicted"/>
<protein>
    <submittedName>
        <fullName evidence="5">Diguanylate cyclase</fullName>
    </submittedName>
</protein>
<sequence length="510" mass="55101">MQDPPPLARFQAWLAPALAGPPLLAFLPALSLGAFWLGGERALVLTSLGLPLFFAIAGTFGRKGRALGSGPEDGQHGQTCFETDVAGIVEALAKPELKSVCLMLEIEELQEVVGRHGPAAADMLMERVSERIVAALRPGDRSARLGETRFGICLAPVRQLDLELSIQLAGRLQLSMEEPIDLDGVSIYLSCTIGFCLSGRRPGRSAQDWIAAATAALADAKRNGPSSIRSFSPRARNRAGARSDLQDDAAKALENGQIHPWFQPQISTDTGRVSGFEALARWTHPERGVIAPADFLPVLEESGQIERLGQVILAHALKALRAWDEAGVHVPSIGVNFTSAELCSPTLPERVNWELDRFDLAPSRLAVEILETVVTDSSDDTLTHTVRALGKLGCRIDLDDFGTGHASIAAIRRFDISRIKIDRCFIAKADQDPDQQRMITAILTMAEQLGLETLGEGVETAGEHALLAQLGCTHVQGYGIGRPMPFDQTLDWIRSHEARLAHAPRIGRAS</sequence>
<dbReference type="Gene3D" id="3.30.70.270">
    <property type="match status" value="1"/>
</dbReference>
<reference evidence="5" key="1">
    <citation type="journal article" date="2014" name="Int. J. Syst. Evol. Microbiol.">
        <title>Complete genome sequence of Corynebacterium casei LMG S-19264T (=DSM 44701T), isolated from a smear-ripened cheese.</title>
        <authorList>
            <consortium name="US DOE Joint Genome Institute (JGI-PGF)"/>
            <person name="Walter F."/>
            <person name="Albersmeier A."/>
            <person name="Kalinowski J."/>
            <person name="Ruckert C."/>
        </authorList>
    </citation>
    <scope>NUCLEOTIDE SEQUENCE</scope>
    <source>
        <strain evidence="5">KCTC 42650</strain>
    </source>
</reference>
<feature type="region of interest" description="Disordered" evidence="1">
    <location>
        <begin position="223"/>
        <end position="245"/>
    </location>
</feature>
<evidence type="ECO:0000256" key="1">
    <source>
        <dbReference type="SAM" id="MobiDB-lite"/>
    </source>
</evidence>
<name>A0A8J3GZI7_9RHOB</name>
<feature type="domain" description="GGDEF" evidence="4">
    <location>
        <begin position="97"/>
        <end position="233"/>
    </location>
</feature>
<organism evidence="5 6">
    <name type="scientific">Seohaeicola zhoushanensis</name>
    <dbReference type="NCBI Taxonomy" id="1569283"/>
    <lineage>
        <taxon>Bacteria</taxon>
        <taxon>Pseudomonadati</taxon>
        <taxon>Pseudomonadota</taxon>
        <taxon>Alphaproteobacteria</taxon>
        <taxon>Rhodobacterales</taxon>
        <taxon>Roseobacteraceae</taxon>
        <taxon>Seohaeicola</taxon>
    </lineage>
</organism>
<dbReference type="InterPro" id="IPR001633">
    <property type="entry name" value="EAL_dom"/>
</dbReference>
<dbReference type="InterPro" id="IPR029787">
    <property type="entry name" value="Nucleotide_cyclase"/>
</dbReference>
<reference evidence="5" key="2">
    <citation type="submission" date="2020-09" db="EMBL/GenBank/DDBJ databases">
        <authorList>
            <person name="Sun Q."/>
            <person name="Kim S."/>
        </authorList>
    </citation>
    <scope>NUCLEOTIDE SEQUENCE</scope>
    <source>
        <strain evidence="5">KCTC 42650</strain>
    </source>
</reference>
<dbReference type="SMART" id="SM00052">
    <property type="entry name" value="EAL"/>
    <property type="match status" value="1"/>
</dbReference>
<dbReference type="CDD" id="cd01948">
    <property type="entry name" value="EAL"/>
    <property type="match status" value="1"/>
</dbReference>